<dbReference type="InterPro" id="IPR017853">
    <property type="entry name" value="GH"/>
</dbReference>
<feature type="signal peptide" evidence="1">
    <location>
        <begin position="1"/>
        <end position="25"/>
    </location>
</feature>
<evidence type="ECO:0000256" key="1">
    <source>
        <dbReference type="SAM" id="SignalP"/>
    </source>
</evidence>
<evidence type="ECO:0000313" key="3">
    <source>
        <dbReference type="Proteomes" id="UP000190102"/>
    </source>
</evidence>
<dbReference type="SUPFAM" id="SSF51445">
    <property type="entry name" value="(Trans)glycosidases"/>
    <property type="match status" value="1"/>
</dbReference>
<protein>
    <recommendedName>
        <fullName evidence="4">DUF3142 domain-containing protein</fullName>
    </recommendedName>
</protein>
<evidence type="ECO:0000313" key="2">
    <source>
        <dbReference type="EMBL" id="SJZ55926.1"/>
    </source>
</evidence>
<dbReference type="OrthoDB" id="6987031at2"/>
<feature type="chain" id="PRO_5012278517" description="DUF3142 domain-containing protein" evidence="1">
    <location>
        <begin position="26"/>
        <end position="247"/>
    </location>
</feature>
<dbReference type="EMBL" id="FUWR01000003">
    <property type="protein sequence ID" value="SJZ55926.1"/>
    <property type="molecule type" value="Genomic_DNA"/>
</dbReference>
<dbReference type="AlphaFoldDB" id="A0A1T4LMR7"/>
<accession>A0A1T4LMR7</accession>
<keyword evidence="1" id="KW-0732">Signal</keyword>
<name>A0A1T4LMR7_9BACT</name>
<dbReference type="Proteomes" id="UP000190102">
    <property type="component" value="Unassembled WGS sequence"/>
</dbReference>
<keyword evidence="3" id="KW-1185">Reference proteome</keyword>
<dbReference type="STRING" id="115783.SAMN02745119_00961"/>
<proteinExistence type="predicted"/>
<evidence type="ECO:0008006" key="4">
    <source>
        <dbReference type="Google" id="ProtNLM"/>
    </source>
</evidence>
<dbReference type="Gene3D" id="3.20.20.80">
    <property type="entry name" value="Glycosidases"/>
    <property type="match status" value="1"/>
</dbReference>
<dbReference type="InterPro" id="IPR021488">
    <property type="entry name" value="DUF3142"/>
</dbReference>
<sequence>MLRQPCIAVLLAVLALALIPPRPVAAGVVKAEQYSSFWLWGGVQTQPVLGQAQELYILQGQVVEKKQQDRTQVAVVAQGMSVARLKKGKVWLVYRADTLNWTPATVQALVGRLQQWQQAGNPVVGLQVDFDVRTRHLPEYVAFLKQVRVALPKTYQLSITGLLDWSSNGDTEAINQLQQVVDEVVVQTYQGRKTIATYKRYLPALKRLNLPFKIGLIQQGEWVPDPTLEASPWFRGYVVFLQNQGRY</sequence>
<gene>
    <name evidence="2" type="ORF">SAMN02745119_00961</name>
</gene>
<organism evidence="2 3">
    <name type="scientific">Trichlorobacter thiogenes</name>
    <dbReference type="NCBI Taxonomy" id="115783"/>
    <lineage>
        <taxon>Bacteria</taxon>
        <taxon>Pseudomonadati</taxon>
        <taxon>Thermodesulfobacteriota</taxon>
        <taxon>Desulfuromonadia</taxon>
        <taxon>Geobacterales</taxon>
        <taxon>Geobacteraceae</taxon>
        <taxon>Trichlorobacter</taxon>
    </lineage>
</organism>
<dbReference type="Pfam" id="PF11340">
    <property type="entry name" value="DUF3142"/>
    <property type="match status" value="1"/>
</dbReference>
<dbReference type="RefSeq" id="WP_078789241.1">
    <property type="nucleotide sequence ID" value="NZ_FUWR01000003.1"/>
</dbReference>
<reference evidence="3" key="1">
    <citation type="submission" date="2017-02" db="EMBL/GenBank/DDBJ databases">
        <authorList>
            <person name="Varghese N."/>
            <person name="Submissions S."/>
        </authorList>
    </citation>
    <scope>NUCLEOTIDE SEQUENCE [LARGE SCALE GENOMIC DNA]</scope>
    <source>
        <strain evidence="3">ATCC BAA-34</strain>
    </source>
</reference>